<feature type="coiled-coil region" evidence="1">
    <location>
        <begin position="10"/>
        <end position="44"/>
    </location>
</feature>
<keyword evidence="1" id="KW-0175">Coiled coil</keyword>
<name>A0A7G2C6U2_9TRYP</name>
<evidence type="ECO:0000313" key="2">
    <source>
        <dbReference type="EMBL" id="CAD2214483.1"/>
    </source>
</evidence>
<evidence type="ECO:0000313" key="3">
    <source>
        <dbReference type="Proteomes" id="UP000515908"/>
    </source>
</evidence>
<protein>
    <submittedName>
        <fullName evidence="2">Uncharacterized protein</fullName>
    </submittedName>
</protein>
<evidence type="ECO:0000256" key="1">
    <source>
        <dbReference type="SAM" id="Coils"/>
    </source>
</evidence>
<dbReference type="Proteomes" id="UP000515908">
    <property type="component" value="Chromosome 03"/>
</dbReference>
<organism evidence="2 3">
    <name type="scientific">Angomonas deanei</name>
    <dbReference type="NCBI Taxonomy" id="59799"/>
    <lineage>
        <taxon>Eukaryota</taxon>
        <taxon>Discoba</taxon>
        <taxon>Euglenozoa</taxon>
        <taxon>Kinetoplastea</taxon>
        <taxon>Metakinetoplastina</taxon>
        <taxon>Trypanosomatida</taxon>
        <taxon>Trypanosomatidae</taxon>
        <taxon>Strigomonadinae</taxon>
        <taxon>Angomonas</taxon>
    </lineage>
</organism>
<keyword evidence="3" id="KW-1185">Reference proteome</keyword>
<dbReference type="EMBL" id="LR877147">
    <property type="protein sequence ID" value="CAD2214483.1"/>
    <property type="molecule type" value="Genomic_DNA"/>
</dbReference>
<gene>
    <name evidence="2" type="ORF">ADEAN_000193000</name>
</gene>
<dbReference type="VEuPathDB" id="TriTrypDB:ADEAN_000193000"/>
<reference evidence="2 3" key="1">
    <citation type="submission" date="2020-08" db="EMBL/GenBank/DDBJ databases">
        <authorList>
            <person name="Newling K."/>
            <person name="Davey J."/>
            <person name="Forrester S."/>
        </authorList>
    </citation>
    <scope>NUCLEOTIDE SEQUENCE [LARGE SCALE GENOMIC DNA]</scope>
    <source>
        <strain evidence="3">Crithidia deanei Carvalho (ATCC PRA-265)</strain>
    </source>
</reference>
<dbReference type="AlphaFoldDB" id="A0A7G2C6U2"/>
<sequence>MTDTVPVAQWITLQAEVNTLQRENRELQAEVRRLMDEKMAWMEEKAKTQHGAPENGEQKYSSGEEMRETIFEKFYDYPTGQFGLIPLFNYCRTHNVPSEVVREVLAFDHRESVVLPDNLLELIGTANAISFFESIVFQLPQRKDIVGHFYSLEDCYMQYKQGKVPLEMLRAYGAGFNTTRCELTKDAIDAIQSAGLSVSDYLTTVLPLLPQVTGLSLPDDLNTLVGDANVKEVLEATLAALPNLKSITGYFKSLEDCYTQYKQGNVPRKILEAYCAGDDNTTYKLTADTIGAIQSAELSVAEYLATVLPLLPKVTTLQLPTNLNSLIKDGKGEEVFKTAVSSLPELDCITGYFSNVENCYVQYKQGHISLEVLRAYAKGCVATTLDLSPDATPYLQSAGLSVLDYLSTVIPHLPTVSHFILPDNLIALIGNDNVVRFFKIFASSPRGSFAITGYFRGLEDCYVQYTKGDVPLEVLKACCAACNTGSYQLTQEAVKTVQSAGLSVSEYLSTVVPLMSGTFEIRLNHTDITTLDWCEAVVPNINQVDISGCPNIRDFTPLLWLEWLREVKYDKHTNRPFSAVKDQLKSKGVTLTKLN</sequence>
<accession>A0A7G2C6U2</accession>
<proteinExistence type="predicted"/>